<sequence>MGSIPTSVLFYGCRGTGKTLLARSIAHSVRATFIDISPATIFRKFPGDQGITDLLILSFEVAKANAPSIIYIDQADYLTPPPKKKKPKKKKGQVVEEELEEGTEKIVHGIDFPAEERYSRIHKTLLKMINDLRKDNPGVVVIGCANDLSAPSVQKTLLSTFELLIPIPLPDYQT</sequence>
<evidence type="ECO:0000313" key="2">
    <source>
        <dbReference type="EMBL" id="GKT37463.1"/>
    </source>
</evidence>
<dbReference type="InterPro" id="IPR027417">
    <property type="entry name" value="P-loop_NTPase"/>
</dbReference>
<dbReference type="Proteomes" id="UP001057375">
    <property type="component" value="Unassembled WGS sequence"/>
</dbReference>
<dbReference type="InterPro" id="IPR003593">
    <property type="entry name" value="AAA+_ATPase"/>
</dbReference>
<feature type="non-terminal residue" evidence="2">
    <location>
        <position position="174"/>
    </location>
</feature>
<dbReference type="PANTHER" id="PTHR14690">
    <property type="entry name" value="IQ MOTIF CONTAINING WITH AAA DOMAIN 1"/>
    <property type="match status" value="1"/>
</dbReference>
<keyword evidence="3" id="KW-1185">Reference proteome</keyword>
<gene>
    <name evidence="2" type="ORF">ADUPG1_003401</name>
</gene>
<evidence type="ECO:0000313" key="3">
    <source>
        <dbReference type="Proteomes" id="UP001057375"/>
    </source>
</evidence>
<protein>
    <recommendedName>
        <fullName evidence="1">AAA+ ATPase domain-containing protein</fullName>
    </recommendedName>
</protein>
<dbReference type="EMBL" id="BQXS01004648">
    <property type="protein sequence ID" value="GKT37463.1"/>
    <property type="molecule type" value="Genomic_DNA"/>
</dbReference>
<feature type="domain" description="AAA+ ATPase" evidence="1">
    <location>
        <begin position="4"/>
        <end position="171"/>
    </location>
</feature>
<reference evidence="2" key="1">
    <citation type="submission" date="2022-03" db="EMBL/GenBank/DDBJ databases">
        <title>Draft genome sequence of Aduncisulcus paluster, a free-living microaerophilic Fornicata.</title>
        <authorList>
            <person name="Yuyama I."/>
            <person name="Kume K."/>
            <person name="Tamura T."/>
            <person name="Inagaki Y."/>
            <person name="Hashimoto T."/>
        </authorList>
    </citation>
    <scope>NUCLEOTIDE SEQUENCE</scope>
    <source>
        <strain evidence="2">NY0171</strain>
    </source>
</reference>
<dbReference type="PANTHER" id="PTHR14690:SF0">
    <property type="entry name" value="IQ MOTIF CONTAINING WITH AAA DOMAIN 1"/>
    <property type="match status" value="1"/>
</dbReference>
<dbReference type="SUPFAM" id="SSF52540">
    <property type="entry name" value="P-loop containing nucleoside triphosphate hydrolases"/>
    <property type="match status" value="1"/>
</dbReference>
<evidence type="ECO:0000259" key="1">
    <source>
        <dbReference type="SMART" id="SM00382"/>
    </source>
</evidence>
<comment type="caution">
    <text evidence="2">The sequence shown here is derived from an EMBL/GenBank/DDBJ whole genome shotgun (WGS) entry which is preliminary data.</text>
</comment>
<dbReference type="Pfam" id="PF00004">
    <property type="entry name" value="AAA"/>
    <property type="match status" value="1"/>
</dbReference>
<dbReference type="Gene3D" id="3.40.50.300">
    <property type="entry name" value="P-loop containing nucleotide triphosphate hydrolases"/>
    <property type="match status" value="1"/>
</dbReference>
<organism evidence="2 3">
    <name type="scientific">Aduncisulcus paluster</name>
    <dbReference type="NCBI Taxonomy" id="2918883"/>
    <lineage>
        <taxon>Eukaryota</taxon>
        <taxon>Metamonada</taxon>
        <taxon>Carpediemonas-like organisms</taxon>
        <taxon>Aduncisulcus</taxon>
    </lineage>
</organism>
<proteinExistence type="predicted"/>
<dbReference type="InterPro" id="IPR052267">
    <property type="entry name" value="N-DRC_Component"/>
</dbReference>
<accession>A0ABQ5KYG1</accession>
<dbReference type="InterPro" id="IPR003959">
    <property type="entry name" value="ATPase_AAA_core"/>
</dbReference>
<dbReference type="SMART" id="SM00382">
    <property type="entry name" value="AAA"/>
    <property type="match status" value="1"/>
</dbReference>
<name>A0ABQ5KYG1_9EUKA</name>